<dbReference type="EMBL" id="VGIY01000170">
    <property type="protein sequence ID" value="MBM3317700.1"/>
    <property type="molecule type" value="Genomic_DNA"/>
</dbReference>
<reference evidence="2" key="1">
    <citation type="submission" date="2019-03" db="EMBL/GenBank/DDBJ databases">
        <title>Lake Tanganyika Metagenome-Assembled Genomes (MAGs).</title>
        <authorList>
            <person name="Tran P."/>
        </authorList>
    </citation>
    <scope>NUCLEOTIDE SEQUENCE</scope>
    <source>
        <strain evidence="2">M_DeepCast_400m_m2_100</strain>
    </source>
</reference>
<organism evidence="2 3">
    <name type="scientific">Eiseniibacteriota bacterium</name>
    <dbReference type="NCBI Taxonomy" id="2212470"/>
    <lineage>
        <taxon>Bacteria</taxon>
        <taxon>Candidatus Eiseniibacteriota</taxon>
    </lineage>
</organism>
<proteinExistence type="predicted"/>
<keyword evidence="1" id="KW-0472">Membrane</keyword>
<evidence type="ECO:0000313" key="3">
    <source>
        <dbReference type="Proteomes" id="UP000748308"/>
    </source>
</evidence>
<sequence length="156" mass="17168">MSASSARSGVTLVELVIGLFLAMAVVLAMGRLILVNQRQWQLGRDKAVLQQNLTETLEWLARAVRAADSLAVVSATEFATYEDGAEIHRFALVAAGGENRLRRDGLDLVDRRCTAFQVTPNEDTTSLILRLELEDGAASRMTLMTVATPRNRSFEF</sequence>
<evidence type="ECO:0000256" key="1">
    <source>
        <dbReference type="SAM" id="Phobius"/>
    </source>
</evidence>
<keyword evidence="1" id="KW-0812">Transmembrane</keyword>
<keyword evidence="1" id="KW-1133">Transmembrane helix</keyword>
<name>A0A938BQW4_UNCEI</name>
<feature type="transmembrane region" description="Helical" evidence="1">
    <location>
        <begin position="12"/>
        <end position="34"/>
    </location>
</feature>
<gene>
    <name evidence="2" type="ORF">FJY75_07590</name>
</gene>
<comment type="caution">
    <text evidence="2">The sequence shown here is derived from an EMBL/GenBank/DDBJ whole genome shotgun (WGS) entry which is preliminary data.</text>
</comment>
<protein>
    <recommendedName>
        <fullName evidence="4">Prepilin-type N-terminal cleavage/methylation domain-containing protein</fullName>
    </recommendedName>
</protein>
<dbReference type="InterPro" id="IPR012902">
    <property type="entry name" value="N_methyl_site"/>
</dbReference>
<accession>A0A938BQW4</accession>
<dbReference type="Proteomes" id="UP000748308">
    <property type="component" value="Unassembled WGS sequence"/>
</dbReference>
<dbReference type="AlphaFoldDB" id="A0A938BQW4"/>
<dbReference type="PROSITE" id="PS00409">
    <property type="entry name" value="PROKAR_NTER_METHYL"/>
    <property type="match status" value="1"/>
</dbReference>
<evidence type="ECO:0000313" key="2">
    <source>
        <dbReference type="EMBL" id="MBM3317700.1"/>
    </source>
</evidence>
<evidence type="ECO:0008006" key="4">
    <source>
        <dbReference type="Google" id="ProtNLM"/>
    </source>
</evidence>